<reference evidence="3 4" key="1">
    <citation type="submission" date="2014-02" db="EMBL/GenBank/DDBJ databases">
        <authorList>
            <person name="Genoscope - CEA"/>
        </authorList>
    </citation>
    <scope>NUCLEOTIDE SEQUENCE [LARGE SCALE GENOMIC DNA]</scope>
    <source>
        <strain evidence="3 4">PCC 8005</strain>
    </source>
</reference>
<dbReference type="PANTHER" id="PTHR43056:SF10">
    <property type="entry name" value="COCE_NOND FAMILY, PUTATIVE (AFU_ORTHOLOGUE AFUA_7G00600)-RELATED"/>
    <property type="match status" value="1"/>
</dbReference>
<dbReference type="SMART" id="SM00939">
    <property type="entry name" value="PepX_C"/>
    <property type="match status" value="1"/>
</dbReference>
<gene>
    <name evidence="3" type="ORF">ARTHRO_61198</name>
</gene>
<dbReference type="Gene3D" id="3.40.50.1820">
    <property type="entry name" value="alpha/beta hydrolase"/>
    <property type="match status" value="1"/>
</dbReference>
<dbReference type="InterPro" id="IPR005674">
    <property type="entry name" value="CocE/Ser_esterase"/>
</dbReference>
<dbReference type="PANTHER" id="PTHR43056">
    <property type="entry name" value="PEPTIDASE S9 PROLYL OLIGOPEPTIDASE"/>
    <property type="match status" value="1"/>
</dbReference>
<evidence type="ECO:0000313" key="3">
    <source>
        <dbReference type="EMBL" id="CDM98597.1"/>
    </source>
</evidence>
<keyword evidence="4" id="KW-1185">Reference proteome</keyword>
<dbReference type="Proteomes" id="UP000032946">
    <property type="component" value="Chromosome"/>
</dbReference>
<dbReference type="InterPro" id="IPR029058">
    <property type="entry name" value="AB_hydrolase_fold"/>
</dbReference>
<dbReference type="InterPro" id="IPR008979">
    <property type="entry name" value="Galactose-bd-like_sf"/>
</dbReference>
<dbReference type="SUPFAM" id="SSF49785">
    <property type="entry name" value="Galactose-binding domain-like"/>
    <property type="match status" value="1"/>
</dbReference>
<dbReference type="NCBIfam" id="TIGR00976">
    <property type="entry name" value="CocE_NonD"/>
    <property type="match status" value="1"/>
</dbReference>
<dbReference type="Pfam" id="PF02129">
    <property type="entry name" value="Peptidase_S15"/>
    <property type="match status" value="1"/>
</dbReference>
<organism evidence="3 4">
    <name type="scientific">Limnospira indica PCC 8005</name>
    <dbReference type="NCBI Taxonomy" id="376219"/>
    <lineage>
        <taxon>Bacteria</taxon>
        <taxon>Bacillati</taxon>
        <taxon>Cyanobacteriota</taxon>
        <taxon>Cyanophyceae</taxon>
        <taxon>Oscillatoriophycideae</taxon>
        <taxon>Oscillatoriales</taxon>
        <taxon>Sirenicapillariaceae</taxon>
        <taxon>Limnospira</taxon>
    </lineage>
</organism>
<sequence length="570" mass="63654">MIVQETASMLTRDGVRLDADIYRPSGPGEFPVLLMRQPYGRAIASTVVYAHPQWYAQQGYIVVIQDVRGRGTSEGVFQLFAHELEDGLDTVNWAANLSHSNGYVGMYGFSYQGMTQIYAASGYPQALKTLCPAMVACDLYQDWAYEGGAFCWQLNLAWGIQLATETARLRGDELSYRGLYNLSRHLPLYGEIPASPETFKNLAADSFYHDWLQHDQPGDYWQHLSPSTDNLDLPMLHIGGWFDTYLRGTVHFYQDMANRSSSPQYLIIGPWGHLPWGRQVGGIDYGPEAVSPIDELQIRWFDHFLKGIDTGLLEEKPVTLFSMGDNCWREFDQWPQGSSQSYFLTSTGLAAIRSDSGLLLPEDIIAVEDEEEDQDPDEHILPDTVDVLVHDPFRPVPALGGHATLTPGSFDRRALDCRADVLTYTSDALDEDLHLAGNVFVEVYGEADSPSFDLCAILSEVRSDGSVWNFTQGYIRVNQPTTPIRIDLQPTCICIPQSHQIRLSLSGACFPAYPVNPGTGQPPSQTRLIDGRIITISLKSGNSFMSRIVLSVDADQDRVYDCDRQILAKI</sequence>
<accession>A0A9P1KL97</accession>
<keyword evidence="1" id="KW-0378">Hydrolase</keyword>
<evidence type="ECO:0000259" key="2">
    <source>
        <dbReference type="SMART" id="SM00939"/>
    </source>
</evidence>
<dbReference type="GO" id="GO:0008239">
    <property type="term" value="F:dipeptidyl-peptidase activity"/>
    <property type="evidence" value="ECO:0007669"/>
    <property type="project" value="InterPro"/>
</dbReference>
<name>A0A9P1KL97_9CYAN</name>
<dbReference type="RefSeq" id="WP_008056449.1">
    <property type="nucleotide sequence ID" value="NZ_FO818640.1"/>
</dbReference>
<dbReference type="Pfam" id="PF08530">
    <property type="entry name" value="PepX_C"/>
    <property type="match status" value="1"/>
</dbReference>
<dbReference type="Gene3D" id="1.10.3020.10">
    <property type="entry name" value="alpha-amino acid ester hydrolase ( Helical cap domain)"/>
    <property type="match status" value="1"/>
</dbReference>
<protein>
    <submittedName>
        <fullName evidence="3">Xaa-Pro dipeptidyl-peptidase S15</fullName>
    </submittedName>
</protein>
<dbReference type="InterPro" id="IPR050585">
    <property type="entry name" value="Xaa-Pro_dipeptidyl-ppase/CocE"/>
</dbReference>
<dbReference type="AlphaFoldDB" id="A0A9P1KL97"/>
<proteinExistence type="predicted"/>
<evidence type="ECO:0000256" key="1">
    <source>
        <dbReference type="ARBA" id="ARBA00022801"/>
    </source>
</evidence>
<dbReference type="SUPFAM" id="SSF53474">
    <property type="entry name" value="alpha/beta-Hydrolases"/>
    <property type="match status" value="1"/>
</dbReference>
<dbReference type="InterPro" id="IPR013736">
    <property type="entry name" value="Xaa-Pro_dipept_C"/>
</dbReference>
<evidence type="ECO:0000313" key="4">
    <source>
        <dbReference type="Proteomes" id="UP000032946"/>
    </source>
</evidence>
<feature type="domain" description="Xaa-Pro dipeptidyl-peptidase C-terminal" evidence="2">
    <location>
        <begin position="298"/>
        <end position="546"/>
    </location>
</feature>
<dbReference type="EMBL" id="FO818640">
    <property type="protein sequence ID" value="CDM98597.1"/>
    <property type="molecule type" value="Genomic_DNA"/>
</dbReference>
<dbReference type="InterPro" id="IPR000383">
    <property type="entry name" value="Xaa-Pro-like_dom"/>
</dbReference>
<dbReference type="Gene3D" id="2.60.120.260">
    <property type="entry name" value="Galactose-binding domain-like"/>
    <property type="match status" value="1"/>
</dbReference>